<dbReference type="SUPFAM" id="SSF50978">
    <property type="entry name" value="WD40 repeat-like"/>
    <property type="match status" value="1"/>
</dbReference>
<dbReference type="SUPFAM" id="SSF50998">
    <property type="entry name" value="Quinoprotein alcohol dehydrogenase-like"/>
    <property type="match status" value="1"/>
</dbReference>
<evidence type="ECO:0000259" key="6">
    <source>
        <dbReference type="Pfam" id="PF23335"/>
    </source>
</evidence>
<dbReference type="PROSITE" id="PS50294">
    <property type="entry name" value="WD_REPEATS_REGION"/>
    <property type="match status" value="2"/>
</dbReference>
<keyword evidence="4" id="KW-0853">WD repeat</keyword>
<dbReference type="Pfam" id="PF23387">
    <property type="entry name" value="TPR_IFT80_172"/>
    <property type="match status" value="1"/>
</dbReference>
<dbReference type="InterPro" id="IPR056157">
    <property type="entry name" value="TPR_IFT80_172_dom"/>
</dbReference>
<proteinExistence type="predicted"/>
<dbReference type="PANTHER" id="PTHR24098">
    <property type="entry name" value="OUTER SEGMENT 5"/>
    <property type="match status" value="1"/>
</dbReference>
<feature type="repeat" description="WD" evidence="4">
    <location>
        <begin position="110"/>
        <end position="142"/>
    </location>
</feature>
<evidence type="ECO:0000313" key="8">
    <source>
        <dbReference type="EMBL" id="CAL1527865.1"/>
    </source>
</evidence>
<dbReference type="InterPro" id="IPR015943">
    <property type="entry name" value="WD40/YVTN_repeat-like_dom_sf"/>
</dbReference>
<dbReference type="GO" id="GO:0030992">
    <property type="term" value="C:intraciliary transport particle B"/>
    <property type="evidence" value="ECO:0007669"/>
    <property type="project" value="TreeGrafter"/>
</dbReference>
<reference evidence="8 9" key="1">
    <citation type="submission" date="2024-04" db="EMBL/GenBank/DDBJ databases">
        <authorList>
            <consortium name="Genoscope - CEA"/>
            <person name="William W."/>
        </authorList>
    </citation>
    <scope>NUCLEOTIDE SEQUENCE [LARGE SCALE GENOMIC DNA]</scope>
</reference>
<organism evidence="8 9">
    <name type="scientific">Lymnaea stagnalis</name>
    <name type="common">Great pond snail</name>
    <name type="synonym">Helix stagnalis</name>
    <dbReference type="NCBI Taxonomy" id="6523"/>
    <lineage>
        <taxon>Eukaryota</taxon>
        <taxon>Metazoa</taxon>
        <taxon>Spiralia</taxon>
        <taxon>Lophotrochozoa</taxon>
        <taxon>Mollusca</taxon>
        <taxon>Gastropoda</taxon>
        <taxon>Heterobranchia</taxon>
        <taxon>Euthyneura</taxon>
        <taxon>Panpulmonata</taxon>
        <taxon>Hygrophila</taxon>
        <taxon>Lymnaeoidea</taxon>
        <taxon>Lymnaeidae</taxon>
        <taxon>Lymnaea</taxon>
    </lineage>
</organism>
<evidence type="ECO:0000256" key="1">
    <source>
        <dbReference type="ARBA" id="ARBA00004138"/>
    </source>
</evidence>
<keyword evidence="9" id="KW-1185">Reference proteome</keyword>
<dbReference type="GO" id="GO:0005929">
    <property type="term" value="C:cilium"/>
    <property type="evidence" value="ECO:0007669"/>
    <property type="project" value="UniProtKB-SubCell"/>
</dbReference>
<dbReference type="Gene3D" id="2.130.10.10">
    <property type="entry name" value="YVTN repeat-like/Quinoprotein amine dehydrogenase"/>
    <property type="match status" value="2"/>
</dbReference>
<dbReference type="FunFam" id="1.25.40.470:FF:000007">
    <property type="entry name" value="Intraflagellar transport 80 homolog (Chlamydomonas)"/>
    <property type="match status" value="1"/>
</dbReference>
<accession>A0AAV2H2L7</accession>
<dbReference type="InterPro" id="IPR056456">
    <property type="entry name" value="Beta-prop_IFT80_2nd"/>
</dbReference>
<dbReference type="PROSITE" id="PS50082">
    <property type="entry name" value="WD_REPEATS_2"/>
    <property type="match status" value="2"/>
</dbReference>
<evidence type="ECO:0008006" key="10">
    <source>
        <dbReference type="Google" id="ProtNLM"/>
    </source>
</evidence>
<evidence type="ECO:0000256" key="3">
    <source>
        <dbReference type="ARBA" id="ARBA00023273"/>
    </source>
</evidence>
<keyword evidence="2" id="KW-0969">Cilium</keyword>
<sequence>MRLKTTLQKEPKHILFNLNNKLVSCVGWTTPDEVYSCADDHHVLKWNLTNNETVTLLDLSKDCFPTSMHWFPKSAQGGGAKKAGSDVFSLTSTDGKFHLISRTGRVEKSVEAHKGAVLCGRWSYDGTALVTGGEDGQVKIWSRSGMLRSTLTQNSIPVYSVAWSPDSDQVLFTNGRQLVIKPLQANAKPQMWKAHEGIILCVDWNAVGNFILSGAEDKRYKVWDTYGRQLYSSSSHEYPITSVAWTPDGEMFAIGSFNTLRLCDRSGWSYALEKPNTGSIFNIAWSSDGTQIAGACGNGQIIFGNVIEIRLEWKNFEATLTASKQINVRNVMNDATEKLDFRDRVIKVALGYNHLVVATSSQCYIYNTKNWNTPMIFDLKEGSVTLIKQAEKHFLLVDGTGVYVFSYDGRLVCSPRYQGMKAEVLNQQTIAICNDTVAIRDKTDEKVVYVFDAQTGKTMGDGKPITHKVEVMDIGLDQCGVTAERRISLVDKNRDLFITSVRIFGSERKIIKLANMIQTHVWNDETNMLAAMTDGKILVWYYPNAVYVDKDLLPKTLYEKDSSEFGKAPQLVGFLGSHLILRRSEGSLISTSITSYPSVLHSYVMSNKWDDAVRLCRFVKEDNLWACLAAMATYAKDLNTAEIAYAAIQEADKVQFIISIKEIPVKEARNAEMALLCGNQQDAEAILLQAGLIFRAIMLNIQLYNWDRALELAVKNKTHVDTVLGYRQKFLARFDKPEANKRYLQYKEGIEIDWDKINSKIEMEYQKERERPAAGVGPTAGSRSGAVRT</sequence>
<dbReference type="InterPro" id="IPR001680">
    <property type="entry name" value="WD40_rpt"/>
</dbReference>
<feature type="domain" description="IFT80 second beta-propeller" evidence="6">
    <location>
        <begin position="310"/>
        <end position="596"/>
    </location>
</feature>
<dbReference type="FunFam" id="2.130.10.10:FF:000298">
    <property type="entry name" value="Intraflagellar transport 80 homolog (Chlamydomonas)"/>
    <property type="match status" value="1"/>
</dbReference>
<dbReference type="Pfam" id="PF23335">
    <property type="entry name" value="Beta-prop_IFT80_2nd"/>
    <property type="match status" value="1"/>
</dbReference>
<dbReference type="EMBL" id="CAXITT010000023">
    <property type="protein sequence ID" value="CAL1527865.1"/>
    <property type="molecule type" value="Genomic_DNA"/>
</dbReference>
<feature type="domain" description="IFT80/172/WDR35 TPR" evidence="7">
    <location>
        <begin position="624"/>
        <end position="770"/>
    </location>
</feature>
<dbReference type="Pfam" id="PF00400">
    <property type="entry name" value="WD40"/>
    <property type="match status" value="3"/>
</dbReference>
<evidence type="ECO:0000256" key="2">
    <source>
        <dbReference type="ARBA" id="ARBA00023069"/>
    </source>
</evidence>
<dbReference type="GO" id="GO:0060271">
    <property type="term" value="P:cilium assembly"/>
    <property type="evidence" value="ECO:0007669"/>
    <property type="project" value="TreeGrafter"/>
</dbReference>
<dbReference type="Proteomes" id="UP001497497">
    <property type="component" value="Unassembled WGS sequence"/>
</dbReference>
<feature type="region of interest" description="Disordered" evidence="5">
    <location>
        <begin position="768"/>
        <end position="789"/>
    </location>
</feature>
<comment type="caution">
    <text evidence="8">The sequence shown here is derived from an EMBL/GenBank/DDBJ whole genome shotgun (WGS) entry which is preliminary data.</text>
</comment>
<feature type="repeat" description="WD" evidence="4">
    <location>
        <begin position="192"/>
        <end position="224"/>
    </location>
</feature>
<dbReference type="InterPro" id="IPR036322">
    <property type="entry name" value="WD40_repeat_dom_sf"/>
</dbReference>
<name>A0AAV2H2L7_LYMST</name>
<comment type="subcellular location">
    <subcellularLocation>
        <location evidence="1">Cell projection</location>
        <location evidence="1">Cilium</location>
    </subcellularLocation>
</comment>
<keyword evidence="3" id="KW-0966">Cell projection</keyword>
<dbReference type="InterPro" id="IPR011047">
    <property type="entry name" value="Quinoprotein_ADH-like_sf"/>
</dbReference>
<dbReference type="Gene3D" id="1.25.40.470">
    <property type="match status" value="1"/>
</dbReference>
<gene>
    <name evidence="8" type="ORF">GSLYS_00002035001</name>
</gene>
<evidence type="ECO:0000256" key="4">
    <source>
        <dbReference type="PROSITE-ProRule" id="PRU00221"/>
    </source>
</evidence>
<dbReference type="FunFam" id="2.130.10.10:FF:001115">
    <property type="entry name" value="Intraflagellar transport 80 homolog (Chlamydomonas)"/>
    <property type="match status" value="1"/>
</dbReference>
<dbReference type="SMART" id="SM00320">
    <property type="entry name" value="WD40"/>
    <property type="match status" value="6"/>
</dbReference>
<evidence type="ECO:0000313" key="9">
    <source>
        <dbReference type="Proteomes" id="UP001497497"/>
    </source>
</evidence>
<evidence type="ECO:0000256" key="5">
    <source>
        <dbReference type="SAM" id="MobiDB-lite"/>
    </source>
</evidence>
<protein>
    <recommendedName>
        <fullName evidence="10">Intraflagellar transport protein 80 homolog</fullName>
    </recommendedName>
</protein>
<dbReference type="PANTHER" id="PTHR24098:SF0">
    <property type="entry name" value="OUTER SEGMENT 5"/>
    <property type="match status" value="1"/>
</dbReference>
<dbReference type="AlphaFoldDB" id="A0AAV2H2L7"/>
<evidence type="ECO:0000259" key="7">
    <source>
        <dbReference type="Pfam" id="PF23387"/>
    </source>
</evidence>